<evidence type="ECO:0000313" key="3">
    <source>
        <dbReference type="Proteomes" id="UP000077051"/>
    </source>
</evidence>
<dbReference type="AlphaFoldDB" id="A0A168N8B7"/>
<name>A0A168N8B7_MUCCL</name>
<keyword evidence="3" id="KW-1185">Reference proteome</keyword>
<sequence length="50" mass="5313">MQTIGGSLQLSTGNHGNDTYSHETNQSLKAAASSSMFVGPQWEEMAVKNA</sequence>
<dbReference type="EMBL" id="AMYB01000002">
    <property type="protein sequence ID" value="OAD05933.1"/>
    <property type="molecule type" value="Genomic_DNA"/>
</dbReference>
<evidence type="ECO:0000256" key="1">
    <source>
        <dbReference type="SAM" id="MobiDB-lite"/>
    </source>
</evidence>
<reference evidence="2 3" key="1">
    <citation type="submission" date="2015-06" db="EMBL/GenBank/DDBJ databases">
        <title>Expansion of signal transduction pathways in fungi by whole-genome duplication.</title>
        <authorList>
            <consortium name="DOE Joint Genome Institute"/>
            <person name="Corrochano L.M."/>
            <person name="Kuo A."/>
            <person name="Marcet-Houben M."/>
            <person name="Polaino S."/>
            <person name="Salamov A."/>
            <person name="Villalobos J.M."/>
            <person name="Alvarez M.I."/>
            <person name="Avalos J."/>
            <person name="Benito E.P."/>
            <person name="Benoit I."/>
            <person name="Burger G."/>
            <person name="Camino L.P."/>
            <person name="Canovas D."/>
            <person name="Cerda-Olmedo E."/>
            <person name="Cheng J.-F."/>
            <person name="Dominguez A."/>
            <person name="Elias M."/>
            <person name="Eslava A.P."/>
            <person name="Glaser F."/>
            <person name="Grimwood J."/>
            <person name="Gutierrez G."/>
            <person name="Heitman J."/>
            <person name="Henrissat B."/>
            <person name="Iturriaga E.A."/>
            <person name="Lang B.F."/>
            <person name="Lavin J.L."/>
            <person name="Lee S."/>
            <person name="Li W."/>
            <person name="Lindquist E."/>
            <person name="Lopez-Garcia S."/>
            <person name="Luque E.M."/>
            <person name="Marcos A.T."/>
            <person name="Martin J."/>
            <person name="Mccluskey K."/>
            <person name="Medina H.R."/>
            <person name="Miralles-Duran A."/>
            <person name="Miyazaki A."/>
            <person name="Munoz-Torres E."/>
            <person name="Oguiza J.A."/>
            <person name="Ohm R."/>
            <person name="Olmedo M."/>
            <person name="Orejas M."/>
            <person name="Ortiz-Castellanos L."/>
            <person name="Pisabarro A.G."/>
            <person name="Rodriguez-Romero J."/>
            <person name="Ruiz-Herrera J."/>
            <person name="Ruiz-Vazquez R."/>
            <person name="Sanz C."/>
            <person name="Schackwitz W."/>
            <person name="Schmutz J."/>
            <person name="Shahriari M."/>
            <person name="Shelest E."/>
            <person name="Silva-Franco F."/>
            <person name="Soanes D."/>
            <person name="Syed K."/>
            <person name="Tagua V.G."/>
            <person name="Talbot N.J."/>
            <person name="Thon M."/>
            <person name="De Vries R.P."/>
            <person name="Wiebenga A."/>
            <person name="Yadav J.S."/>
            <person name="Braun E.L."/>
            <person name="Baker S."/>
            <person name="Garre V."/>
            <person name="Horwitz B."/>
            <person name="Torres-Martinez S."/>
            <person name="Idnurm A."/>
            <person name="Herrera-Estrella A."/>
            <person name="Gabaldon T."/>
            <person name="Grigoriev I.V."/>
        </authorList>
    </citation>
    <scope>NUCLEOTIDE SEQUENCE [LARGE SCALE GENOMIC DNA]</scope>
    <source>
        <strain evidence="2 3">CBS 277.49</strain>
    </source>
</reference>
<accession>A0A168N8B7</accession>
<gene>
    <name evidence="2" type="ORF">MUCCIDRAFT_106493</name>
</gene>
<proteinExistence type="predicted"/>
<comment type="caution">
    <text evidence="2">The sequence shown here is derived from an EMBL/GenBank/DDBJ whole genome shotgun (WGS) entry which is preliminary data.</text>
</comment>
<organism evidence="2 3">
    <name type="scientific">Mucor lusitanicus CBS 277.49</name>
    <dbReference type="NCBI Taxonomy" id="747725"/>
    <lineage>
        <taxon>Eukaryota</taxon>
        <taxon>Fungi</taxon>
        <taxon>Fungi incertae sedis</taxon>
        <taxon>Mucoromycota</taxon>
        <taxon>Mucoromycotina</taxon>
        <taxon>Mucoromycetes</taxon>
        <taxon>Mucorales</taxon>
        <taxon>Mucorineae</taxon>
        <taxon>Mucoraceae</taxon>
        <taxon>Mucor</taxon>
    </lineage>
</organism>
<feature type="region of interest" description="Disordered" evidence="1">
    <location>
        <begin position="1"/>
        <end position="35"/>
    </location>
</feature>
<dbReference type="VEuPathDB" id="FungiDB:MUCCIDRAFT_106493"/>
<evidence type="ECO:0000313" key="2">
    <source>
        <dbReference type="EMBL" id="OAD05933.1"/>
    </source>
</evidence>
<dbReference type="Proteomes" id="UP000077051">
    <property type="component" value="Unassembled WGS sequence"/>
</dbReference>
<protein>
    <submittedName>
        <fullName evidence="2">Uncharacterized protein</fullName>
    </submittedName>
</protein>